<evidence type="ECO:0000256" key="4">
    <source>
        <dbReference type="ARBA" id="ARBA00022692"/>
    </source>
</evidence>
<keyword evidence="11" id="KW-1185">Reference proteome</keyword>
<evidence type="ECO:0000256" key="1">
    <source>
        <dbReference type="ARBA" id="ARBA00004409"/>
    </source>
</evidence>
<dbReference type="HOGENOM" id="CLU_078034_0_1_1"/>
<evidence type="ECO:0000256" key="5">
    <source>
        <dbReference type="ARBA" id="ARBA00022927"/>
    </source>
</evidence>
<dbReference type="GO" id="GO:0031201">
    <property type="term" value="C:SNARE complex"/>
    <property type="evidence" value="ECO:0007669"/>
    <property type="project" value="TreeGrafter"/>
</dbReference>
<dbReference type="GO" id="GO:0048219">
    <property type="term" value="P:inter-Golgi cisterna vesicle-mediated transport"/>
    <property type="evidence" value="ECO:0007669"/>
    <property type="project" value="TreeGrafter"/>
</dbReference>
<evidence type="ECO:0000256" key="7">
    <source>
        <dbReference type="ARBA" id="ARBA00023034"/>
    </source>
</evidence>
<dbReference type="GO" id="GO:0005797">
    <property type="term" value="C:Golgi medial cisterna"/>
    <property type="evidence" value="ECO:0007669"/>
    <property type="project" value="TreeGrafter"/>
</dbReference>
<dbReference type="GO" id="GO:0005801">
    <property type="term" value="C:cis-Golgi network"/>
    <property type="evidence" value="ECO:0007669"/>
    <property type="project" value="InterPro"/>
</dbReference>
<dbReference type="GO" id="GO:0006888">
    <property type="term" value="P:endoplasmic reticulum to Golgi vesicle-mediated transport"/>
    <property type="evidence" value="ECO:0007669"/>
    <property type="project" value="InterPro"/>
</dbReference>
<evidence type="ECO:0000256" key="6">
    <source>
        <dbReference type="ARBA" id="ARBA00022989"/>
    </source>
</evidence>
<dbReference type="GO" id="GO:0005484">
    <property type="term" value="F:SNAP receptor activity"/>
    <property type="evidence" value="ECO:0007669"/>
    <property type="project" value="TreeGrafter"/>
</dbReference>
<evidence type="ECO:0000256" key="3">
    <source>
        <dbReference type="ARBA" id="ARBA00022448"/>
    </source>
</evidence>
<evidence type="ECO:0000313" key="11">
    <source>
        <dbReference type="Proteomes" id="UP000054248"/>
    </source>
</evidence>
<sequence>MAAQLNDTTSPPSQSMLHAVQRHRDVLQDYTRDFARTKSNVQKALDKANLLGDVRNDISSYKAAHSSVTDALLEERGRIDSSHRMIDETLDQAYETRAEFGRQRTSLTGINARMQGVLSTLPGINSLIGMIQSRRRRDSIIIGCLIGLCLVGLMSYMTR</sequence>
<evidence type="ECO:0000256" key="9">
    <source>
        <dbReference type="SAM" id="Phobius"/>
    </source>
</evidence>
<evidence type="ECO:0000256" key="2">
    <source>
        <dbReference type="ARBA" id="ARBA00008473"/>
    </source>
</evidence>
<evidence type="ECO:0000313" key="10">
    <source>
        <dbReference type="EMBL" id="KIO24177.1"/>
    </source>
</evidence>
<comment type="subcellular location">
    <subcellularLocation>
        <location evidence="1">Golgi apparatus membrane</location>
        <topology evidence="1">Single-pass type IV membrane protein</topology>
    </subcellularLocation>
</comment>
<dbReference type="GO" id="GO:0015031">
    <property type="term" value="P:protein transport"/>
    <property type="evidence" value="ECO:0007669"/>
    <property type="project" value="UniProtKB-KW"/>
</dbReference>
<dbReference type="Proteomes" id="UP000054248">
    <property type="component" value="Unassembled WGS sequence"/>
</dbReference>
<keyword evidence="7" id="KW-0333">Golgi apparatus</keyword>
<keyword evidence="6 9" id="KW-1133">Transmembrane helix</keyword>
<dbReference type="STRING" id="1051891.A0A0C3LRY5"/>
<dbReference type="GO" id="GO:0000139">
    <property type="term" value="C:Golgi membrane"/>
    <property type="evidence" value="ECO:0007669"/>
    <property type="project" value="UniProtKB-SubCell"/>
</dbReference>
<dbReference type="AlphaFoldDB" id="A0A0C3LRY5"/>
<organism evidence="10 11">
    <name type="scientific">Tulasnella calospora MUT 4182</name>
    <dbReference type="NCBI Taxonomy" id="1051891"/>
    <lineage>
        <taxon>Eukaryota</taxon>
        <taxon>Fungi</taxon>
        <taxon>Dikarya</taxon>
        <taxon>Basidiomycota</taxon>
        <taxon>Agaricomycotina</taxon>
        <taxon>Agaricomycetes</taxon>
        <taxon>Cantharellales</taxon>
        <taxon>Tulasnellaceae</taxon>
        <taxon>Tulasnella</taxon>
    </lineage>
</organism>
<feature type="transmembrane region" description="Helical" evidence="9">
    <location>
        <begin position="140"/>
        <end position="158"/>
    </location>
</feature>
<reference evidence="10 11" key="1">
    <citation type="submission" date="2014-04" db="EMBL/GenBank/DDBJ databases">
        <authorList>
            <consortium name="DOE Joint Genome Institute"/>
            <person name="Kuo A."/>
            <person name="Girlanda M."/>
            <person name="Perotto S."/>
            <person name="Kohler A."/>
            <person name="Nagy L.G."/>
            <person name="Floudas D."/>
            <person name="Copeland A."/>
            <person name="Barry K.W."/>
            <person name="Cichocki N."/>
            <person name="Veneault-Fourrey C."/>
            <person name="LaButti K."/>
            <person name="Lindquist E.A."/>
            <person name="Lipzen A."/>
            <person name="Lundell T."/>
            <person name="Morin E."/>
            <person name="Murat C."/>
            <person name="Sun H."/>
            <person name="Tunlid A."/>
            <person name="Henrissat B."/>
            <person name="Grigoriev I.V."/>
            <person name="Hibbett D.S."/>
            <person name="Martin F."/>
            <person name="Nordberg H.P."/>
            <person name="Cantor M.N."/>
            <person name="Hua S.X."/>
        </authorList>
    </citation>
    <scope>NUCLEOTIDE SEQUENCE [LARGE SCALE GENOMIC DNA]</scope>
    <source>
        <strain evidence="10 11">MUT 4182</strain>
    </source>
</reference>
<dbReference type="GO" id="GO:0006906">
    <property type="term" value="P:vesicle fusion"/>
    <property type="evidence" value="ECO:0007669"/>
    <property type="project" value="TreeGrafter"/>
</dbReference>
<protein>
    <recommendedName>
        <fullName evidence="12">Golgi SNAP receptor complex member 1</fullName>
    </recommendedName>
</protein>
<keyword evidence="5" id="KW-0653">Protein transport</keyword>
<proteinExistence type="inferred from homology"/>
<dbReference type="PANTHER" id="PTHR21094:SF2">
    <property type="entry name" value="GOLGI SNAP RECEPTOR COMPLEX MEMBER 1"/>
    <property type="match status" value="1"/>
</dbReference>
<dbReference type="OrthoDB" id="422156at2759"/>
<evidence type="ECO:0008006" key="12">
    <source>
        <dbReference type="Google" id="ProtNLM"/>
    </source>
</evidence>
<keyword evidence="4 9" id="KW-0812">Transmembrane</keyword>
<keyword evidence="8 9" id="KW-0472">Membrane</keyword>
<dbReference type="EMBL" id="KN823066">
    <property type="protein sequence ID" value="KIO24177.1"/>
    <property type="molecule type" value="Genomic_DNA"/>
</dbReference>
<dbReference type="Pfam" id="PF12352">
    <property type="entry name" value="V-SNARE_C"/>
    <property type="match status" value="1"/>
</dbReference>
<dbReference type="InterPro" id="IPR023601">
    <property type="entry name" value="Golgi_SNAP_su1"/>
</dbReference>
<accession>A0A0C3LRY5</accession>
<evidence type="ECO:0000256" key="8">
    <source>
        <dbReference type="ARBA" id="ARBA00023136"/>
    </source>
</evidence>
<reference evidence="11" key="2">
    <citation type="submission" date="2015-01" db="EMBL/GenBank/DDBJ databases">
        <title>Evolutionary Origins and Diversification of the Mycorrhizal Mutualists.</title>
        <authorList>
            <consortium name="DOE Joint Genome Institute"/>
            <consortium name="Mycorrhizal Genomics Consortium"/>
            <person name="Kohler A."/>
            <person name="Kuo A."/>
            <person name="Nagy L.G."/>
            <person name="Floudas D."/>
            <person name="Copeland A."/>
            <person name="Barry K.W."/>
            <person name="Cichocki N."/>
            <person name="Veneault-Fourrey C."/>
            <person name="LaButti K."/>
            <person name="Lindquist E.A."/>
            <person name="Lipzen A."/>
            <person name="Lundell T."/>
            <person name="Morin E."/>
            <person name="Murat C."/>
            <person name="Riley R."/>
            <person name="Ohm R."/>
            <person name="Sun H."/>
            <person name="Tunlid A."/>
            <person name="Henrissat B."/>
            <person name="Grigoriev I.V."/>
            <person name="Hibbett D.S."/>
            <person name="Martin F."/>
        </authorList>
    </citation>
    <scope>NUCLEOTIDE SEQUENCE [LARGE SCALE GENOMIC DNA]</scope>
    <source>
        <strain evidence="11">MUT 4182</strain>
    </source>
</reference>
<dbReference type="PANTHER" id="PTHR21094">
    <property type="entry name" value="GOS-28 SNARE- RELATED"/>
    <property type="match status" value="1"/>
</dbReference>
<gene>
    <name evidence="10" type="ORF">M407DRAFT_103123</name>
</gene>
<comment type="similarity">
    <text evidence="2">Belongs to the GOSR1 family.</text>
</comment>
<name>A0A0C3LRY5_9AGAM</name>
<keyword evidence="3" id="KW-0813">Transport</keyword>